<name>A0A6H0V5N0_9BACT</name>
<evidence type="ECO:0000313" key="2">
    <source>
        <dbReference type="Proteomes" id="UP000503310"/>
    </source>
</evidence>
<dbReference type="EMBL" id="CP047225">
    <property type="protein sequence ID" value="QIW62337.1"/>
    <property type="molecule type" value="Genomic_DNA"/>
</dbReference>
<proteinExistence type="predicted"/>
<dbReference type="Proteomes" id="UP000503310">
    <property type="component" value="Chromosome"/>
</dbReference>
<sequence length="61" mass="7097">MSKKVNKDVEEMKSFSVKLSNLDLDEKVLVNSWLQELKNSKKSINSALQNILIEYLREKIS</sequence>
<protein>
    <submittedName>
        <fullName evidence="1">Uncharacterized protein</fullName>
    </submittedName>
</protein>
<organism evidence="1 2">
    <name type="scientific">Mycoplasmopsis gallinacea</name>
    <dbReference type="NCBI Taxonomy" id="29556"/>
    <lineage>
        <taxon>Bacteria</taxon>
        <taxon>Bacillati</taxon>
        <taxon>Mycoplasmatota</taxon>
        <taxon>Mycoplasmoidales</taxon>
        <taxon>Metamycoplasmataceae</taxon>
        <taxon>Mycoplasmopsis</taxon>
    </lineage>
</organism>
<accession>A0A6H0V5N0</accession>
<dbReference type="RefSeq" id="WP_167845305.1">
    <property type="nucleotide sequence ID" value="NZ_CP047225.1"/>
</dbReference>
<evidence type="ECO:0000313" key="1">
    <source>
        <dbReference type="EMBL" id="QIW62337.1"/>
    </source>
</evidence>
<dbReference type="AlphaFoldDB" id="A0A6H0V5N0"/>
<gene>
    <name evidence="1" type="ORF">GOQ20_02795</name>
</gene>
<reference evidence="1 2" key="1">
    <citation type="submission" date="2019-12" db="EMBL/GenBank/DDBJ databases">
        <title>Sequencing and analysis of the whole genome of Mycoplasma gallinaceum strain Peacock20181011.</title>
        <authorList>
            <person name="Liu X."/>
            <person name="Qin Z."/>
            <person name="Xu H."/>
        </authorList>
    </citation>
    <scope>NUCLEOTIDE SEQUENCE [LARGE SCALE GENOMIC DNA]</scope>
    <source>
        <strain evidence="1 2">Peacock20181011</strain>
    </source>
</reference>